<feature type="region of interest" description="Disordered" evidence="1">
    <location>
        <begin position="122"/>
        <end position="178"/>
    </location>
</feature>
<feature type="compositionally biased region" description="Basic residues" evidence="1">
    <location>
        <begin position="55"/>
        <end position="66"/>
    </location>
</feature>
<accession>A0A7S1RQ90</accession>
<feature type="compositionally biased region" description="Acidic residues" evidence="1">
    <location>
        <begin position="30"/>
        <end position="45"/>
    </location>
</feature>
<feature type="region of interest" description="Disordered" evidence="1">
    <location>
        <begin position="1"/>
        <end position="66"/>
    </location>
</feature>
<evidence type="ECO:0000256" key="1">
    <source>
        <dbReference type="SAM" id="MobiDB-lite"/>
    </source>
</evidence>
<gene>
    <name evidence="2" type="ORF">ACAT0790_LOCUS49245</name>
</gene>
<reference evidence="2" key="1">
    <citation type="submission" date="2021-01" db="EMBL/GenBank/DDBJ databases">
        <authorList>
            <person name="Corre E."/>
            <person name="Pelletier E."/>
            <person name="Niang G."/>
            <person name="Scheremetjew M."/>
            <person name="Finn R."/>
            <person name="Kale V."/>
            <person name="Holt S."/>
            <person name="Cochrane G."/>
            <person name="Meng A."/>
            <person name="Brown T."/>
            <person name="Cohen L."/>
        </authorList>
    </citation>
    <scope>NUCLEOTIDE SEQUENCE</scope>
    <source>
        <strain evidence="2">OF101</strain>
    </source>
</reference>
<proteinExistence type="predicted"/>
<feature type="compositionally biased region" description="Polar residues" evidence="1">
    <location>
        <begin position="1"/>
        <end position="12"/>
    </location>
</feature>
<name>A0A7S1RQ90_ALECA</name>
<dbReference type="AlphaFoldDB" id="A0A7S1RQ90"/>
<organism evidence="2">
    <name type="scientific">Alexandrium catenella</name>
    <name type="common">Red tide dinoflagellate</name>
    <name type="synonym">Gonyaulax catenella</name>
    <dbReference type="NCBI Taxonomy" id="2925"/>
    <lineage>
        <taxon>Eukaryota</taxon>
        <taxon>Sar</taxon>
        <taxon>Alveolata</taxon>
        <taxon>Dinophyceae</taxon>
        <taxon>Gonyaulacales</taxon>
        <taxon>Pyrocystaceae</taxon>
        <taxon>Alexandrium</taxon>
    </lineage>
</organism>
<evidence type="ECO:0000313" key="2">
    <source>
        <dbReference type="EMBL" id="CAD9172476.1"/>
    </source>
</evidence>
<protein>
    <submittedName>
        <fullName evidence="2">Uncharacterized protein</fullName>
    </submittedName>
</protein>
<sequence>MTSCSAKSSSSGIDKMDHLLEPTNSGPRENDDDDLSEDSDEDGDGNADLNLVEGRRRRPCKGKRKRYQKMIEKIESCIRANPSAYDLDLIEKNLPPSIQQDERSKTKVRGHFDRVLRELRGEPQRVSTSASRPGVPPFVNAARGEQPLRPGPLSVGLQPGTASSSTAKPARQQVLMSL</sequence>
<dbReference type="EMBL" id="HBGE01082551">
    <property type="protein sequence ID" value="CAD9172476.1"/>
    <property type="molecule type" value="Transcribed_RNA"/>
</dbReference>